<dbReference type="RefSeq" id="WP_188786620.1">
    <property type="nucleotide sequence ID" value="NZ_BMOC01000006.1"/>
</dbReference>
<reference evidence="7" key="1">
    <citation type="journal article" date="2014" name="Int. J. Syst. Evol. Microbiol.">
        <title>Complete genome sequence of Corynebacterium casei LMG S-19264T (=DSM 44701T), isolated from a smear-ripened cheese.</title>
        <authorList>
            <consortium name="US DOE Joint Genome Institute (JGI-PGF)"/>
            <person name="Walter F."/>
            <person name="Albersmeier A."/>
            <person name="Kalinowski J."/>
            <person name="Ruckert C."/>
        </authorList>
    </citation>
    <scope>NUCLEOTIDE SEQUENCE</scope>
    <source>
        <strain evidence="7">JCM 14359</strain>
    </source>
</reference>
<dbReference type="InterPro" id="IPR013342">
    <property type="entry name" value="Mandelate_racemase_C"/>
</dbReference>
<proteinExistence type="inferred from homology"/>
<evidence type="ECO:0000256" key="1">
    <source>
        <dbReference type="ARBA" id="ARBA00001946"/>
    </source>
</evidence>
<dbReference type="Pfam" id="PF13378">
    <property type="entry name" value="MR_MLE_C"/>
    <property type="match status" value="1"/>
</dbReference>
<dbReference type="GO" id="GO:0016855">
    <property type="term" value="F:racemase and epimerase activity, acting on amino acids and derivatives"/>
    <property type="evidence" value="ECO:0007669"/>
    <property type="project" value="InterPro"/>
</dbReference>
<dbReference type="Proteomes" id="UP000653099">
    <property type="component" value="Unassembled WGS sequence"/>
</dbReference>
<evidence type="ECO:0000256" key="3">
    <source>
        <dbReference type="ARBA" id="ARBA00022723"/>
    </source>
</evidence>
<organism evidence="7 8">
    <name type="scientific">Halobellus salinus</name>
    <dbReference type="NCBI Taxonomy" id="931585"/>
    <lineage>
        <taxon>Archaea</taxon>
        <taxon>Methanobacteriati</taxon>
        <taxon>Methanobacteriota</taxon>
        <taxon>Stenosarchaea group</taxon>
        <taxon>Halobacteria</taxon>
        <taxon>Halobacteriales</taxon>
        <taxon>Haloferacaceae</taxon>
        <taxon>Halobellus</taxon>
    </lineage>
</organism>
<dbReference type="SUPFAM" id="SSF54826">
    <property type="entry name" value="Enolase N-terminal domain-like"/>
    <property type="match status" value="1"/>
</dbReference>
<dbReference type="InterPro" id="IPR034603">
    <property type="entry name" value="Dipeptide_epimerase"/>
</dbReference>
<dbReference type="GO" id="GO:0046872">
    <property type="term" value="F:metal ion binding"/>
    <property type="evidence" value="ECO:0007669"/>
    <property type="project" value="UniProtKB-KW"/>
</dbReference>
<evidence type="ECO:0000256" key="2">
    <source>
        <dbReference type="ARBA" id="ARBA00008031"/>
    </source>
</evidence>
<dbReference type="Gene3D" id="3.30.390.10">
    <property type="entry name" value="Enolase-like, N-terminal domain"/>
    <property type="match status" value="1"/>
</dbReference>
<dbReference type="InterPro" id="IPR029017">
    <property type="entry name" value="Enolase-like_N"/>
</dbReference>
<keyword evidence="4" id="KW-0460">Magnesium</keyword>
<comment type="cofactor">
    <cofactor evidence="1">
        <name>Mg(2+)</name>
        <dbReference type="ChEBI" id="CHEBI:18420"/>
    </cofactor>
</comment>
<protein>
    <submittedName>
        <fullName evidence="7">Dipeptide epimerase</fullName>
    </submittedName>
</protein>
<reference evidence="7" key="2">
    <citation type="submission" date="2020-09" db="EMBL/GenBank/DDBJ databases">
        <authorList>
            <person name="Sun Q."/>
            <person name="Ohkuma M."/>
        </authorList>
    </citation>
    <scope>NUCLEOTIDE SEQUENCE</scope>
    <source>
        <strain evidence="7">JCM 14359</strain>
    </source>
</reference>
<dbReference type="Gene3D" id="3.20.20.120">
    <property type="entry name" value="Enolase-like C-terminal domain"/>
    <property type="match status" value="1"/>
</dbReference>
<gene>
    <name evidence="7" type="ORF">GCM10008995_13410</name>
</gene>
<feature type="domain" description="Mandelate racemase/muconate lactonizing enzyme C-terminal" evidence="6">
    <location>
        <begin position="141"/>
        <end position="238"/>
    </location>
</feature>
<dbReference type="SMART" id="SM00922">
    <property type="entry name" value="MR_MLE"/>
    <property type="match status" value="1"/>
</dbReference>
<keyword evidence="5" id="KW-0413">Isomerase</keyword>
<dbReference type="CDD" id="cd03319">
    <property type="entry name" value="L-Ala-DL-Glu_epimerase"/>
    <property type="match status" value="1"/>
</dbReference>
<dbReference type="PANTHER" id="PTHR48073:SF2">
    <property type="entry name" value="O-SUCCINYLBENZOATE SYNTHASE"/>
    <property type="match status" value="1"/>
</dbReference>
<comment type="similarity">
    <text evidence="2">Belongs to the mandelate racemase/muconate lactonizing enzyme family.</text>
</comment>
<dbReference type="InterPro" id="IPR013341">
    <property type="entry name" value="Mandelate_racemase_N_dom"/>
</dbReference>
<name>A0A830ES80_9EURY</name>
<dbReference type="PANTHER" id="PTHR48073">
    <property type="entry name" value="O-SUCCINYLBENZOATE SYNTHASE-RELATED"/>
    <property type="match status" value="1"/>
</dbReference>
<sequence length="351" mass="36681">MTAIEQVTVDAVAHRLSEPFEISLGVRESARNLIVTVQTESGIHGYGEGSPLPPVTGETQPAAVAIAKSAAEIVEGREVRNYRGLVSDVRNAFPGAVSGTFAVETAILDAYCREQEIPLAELFGGMPETVETDLTIPIVPPEEAALQAEEAADAGFDHLKIKAGNDVATDIERIVAVHDTVPDAVLKIDANQGWSPKETKQFATEVDTRGIDLALIEQPVDKDDLSGLAYTRNHVDVPVAADESVFSPADALAVVRSDAADILNVKLGKSGALGAMAIASVAEAANLDVMIGCMLESAVGIHTSAHVVAGLGGFSYVDLDGNLLLDQGVAETAFDPEIHPVGPGHGVTPDR</sequence>
<dbReference type="InterPro" id="IPR029065">
    <property type="entry name" value="Enolase_C-like"/>
</dbReference>
<dbReference type="Pfam" id="PF02746">
    <property type="entry name" value="MR_MLE_N"/>
    <property type="match status" value="1"/>
</dbReference>
<keyword evidence="3" id="KW-0479">Metal-binding</keyword>
<keyword evidence="8" id="KW-1185">Reference proteome</keyword>
<accession>A0A830ES80</accession>
<evidence type="ECO:0000313" key="8">
    <source>
        <dbReference type="Proteomes" id="UP000653099"/>
    </source>
</evidence>
<dbReference type="EMBL" id="BMOC01000006">
    <property type="protein sequence ID" value="GGJ04898.1"/>
    <property type="molecule type" value="Genomic_DNA"/>
</dbReference>
<dbReference type="OrthoDB" id="42605at2157"/>
<evidence type="ECO:0000256" key="5">
    <source>
        <dbReference type="ARBA" id="ARBA00023235"/>
    </source>
</evidence>
<evidence type="ECO:0000256" key="4">
    <source>
        <dbReference type="ARBA" id="ARBA00022842"/>
    </source>
</evidence>
<comment type="caution">
    <text evidence="7">The sequence shown here is derived from an EMBL/GenBank/DDBJ whole genome shotgun (WGS) entry which is preliminary data.</text>
</comment>
<evidence type="ECO:0000259" key="6">
    <source>
        <dbReference type="SMART" id="SM00922"/>
    </source>
</evidence>
<dbReference type="SFLD" id="SFLDG00180">
    <property type="entry name" value="muconate_cycloisomerase"/>
    <property type="match status" value="1"/>
</dbReference>
<dbReference type="AlphaFoldDB" id="A0A830ES80"/>
<evidence type="ECO:0000313" key="7">
    <source>
        <dbReference type="EMBL" id="GGJ04898.1"/>
    </source>
</evidence>
<dbReference type="InterPro" id="IPR036849">
    <property type="entry name" value="Enolase-like_C_sf"/>
</dbReference>
<dbReference type="SFLD" id="SFLDS00001">
    <property type="entry name" value="Enolase"/>
    <property type="match status" value="1"/>
</dbReference>
<dbReference type="SUPFAM" id="SSF51604">
    <property type="entry name" value="Enolase C-terminal domain-like"/>
    <property type="match status" value="1"/>
</dbReference>